<name>A0ABV6V1K0_9ACTN</name>
<keyword evidence="5" id="KW-0804">Transcription</keyword>
<keyword evidence="8" id="KW-1185">Reference proteome</keyword>
<accession>A0ABV6V1K0</accession>
<sequence>MVSPAERQAAIEVFEGLYRTHAHRLLAVAATVSLDFAGDGLQHAFEEAWKRILAPEGARVDNWAAWLRKTALRRVVQECIRARRDVALEGIEPSAAEPSIDDLVVIRQKFEGTLKQMAELPPRQREALGLCFLAGFTSRQTAEIMNVEVSTVRNLVHQARRSLLQVERDDNA</sequence>
<evidence type="ECO:0000313" key="7">
    <source>
        <dbReference type="EMBL" id="MFC1407511.1"/>
    </source>
</evidence>
<dbReference type="CDD" id="cd06171">
    <property type="entry name" value="Sigma70_r4"/>
    <property type="match status" value="1"/>
</dbReference>
<dbReference type="InterPro" id="IPR013324">
    <property type="entry name" value="RNA_pol_sigma_r3/r4-like"/>
</dbReference>
<evidence type="ECO:0000256" key="4">
    <source>
        <dbReference type="ARBA" id="ARBA00023125"/>
    </source>
</evidence>
<evidence type="ECO:0000256" key="5">
    <source>
        <dbReference type="ARBA" id="ARBA00023163"/>
    </source>
</evidence>
<dbReference type="PANTHER" id="PTHR43133:SF8">
    <property type="entry name" value="RNA POLYMERASE SIGMA FACTOR HI_1459-RELATED"/>
    <property type="match status" value="1"/>
</dbReference>
<evidence type="ECO:0000256" key="1">
    <source>
        <dbReference type="ARBA" id="ARBA00010641"/>
    </source>
</evidence>
<dbReference type="EMBL" id="JBHEZZ010000048">
    <property type="protein sequence ID" value="MFC1407511.1"/>
    <property type="molecule type" value="Genomic_DNA"/>
</dbReference>
<dbReference type="Pfam" id="PF08281">
    <property type="entry name" value="Sigma70_r4_2"/>
    <property type="match status" value="1"/>
</dbReference>
<dbReference type="InterPro" id="IPR039425">
    <property type="entry name" value="RNA_pol_sigma-70-like"/>
</dbReference>
<comment type="similarity">
    <text evidence="1">Belongs to the sigma-70 factor family. ECF subfamily.</text>
</comment>
<dbReference type="InterPro" id="IPR014284">
    <property type="entry name" value="RNA_pol_sigma-70_dom"/>
</dbReference>
<reference evidence="7 8" key="1">
    <citation type="submission" date="2024-09" db="EMBL/GenBank/DDBJ databases">
        <authorList>
            <person name="Lee S.D."/>
        </authorList>
    </citation>
    <scope>NUCLEOTIDE SEQUENCE [LARGE SCALE GENOMIC DNA]</scope>
    <source>
        <strain evidence="7 8">N1-5</strain>
    </source>
</reference>
<dbReference type="Gene3D" id="1.10.1740.10">
    <property type="match status" value="1"/>
</dbReference>
<keyword evidence="4" id="KW-0238">DNA-binding</keyword>
<evidence type="ECO:0000256" key="3">
    <source>
        <dbReference type="ARBA" id="ARBA00023082"/>
    </source>
</evidence>
<dbReference type="Proteomes" id="UP001592528">
    <property type="component" value="Unassembled WGS sequence"/>
</dbReference>
<dbReference type="Gene3D" id="1.10.10.10">
    <property type="entry name" value="Winged helix-like DNA-binding domain superfamily/Winged helix DNA-binding domain"/>
    <property type="match status" value="1"/>
</dbReference>
<evidence type="ECO:0000313" key="8">
    <source>
        <dbReference type="Proteomes" id="UP001592528"/>
    </source>
</evidence>
<dbReference type="RefSeq" id="WP_030267148.1">
    <property type="nucleotide sequence ID" value="NZ_JBHEZZ010000048.1"/>
</dbReference>
<dbReference type="SUPFAM" id="SSF88946">
    <property type="entry name" value="Sigma2 domain of RNA polymerase sigma factors"/>
    <property type="match status" value="1"/>
</dbReference>
<keyword evidence="3" id="KW-0731">Sigma factor</keyword>
<dbReference type="NCBIfam" id="TIGR02937">
    <property type="entry name" value="sigma70-ECF"/>
    <property type="match status" value="1"/>
</dbReference>
<dbReference type="SUPFAM" id="SSF88659">
    <property type="entry name" value="Sigma3 and sigma4 domains of RNA polymerase sigma factors"/>
    <property type="match status" value="1"/>
</dbReference>
<evidence type="ECO:0000256" key="2">
    <source>
        <dbReference type="ARBA" id="ARBA00023015"/>
    </source>
</evidence>
<dbReference type="InterPro" id="IPR013249">
    <property type="entry name" value="RNA_pol_sigma70_r4_t2"/>
</dbReference>
<organism evidence="7 8">
    <name type="scientific">Streptacidiphilus cavernicola</name>
    <dbReference type="NCBI Taxonomy" id="3342716"/>
    <lineage>
        <taxon>Bacteria</taxon>
        <taxon>Bacillati</taxon>
        <taxon>Actinomycetota</taxon>
        <taxon>Actinomycetes</taxon>
        <taxon>Kitasatosporales</taxon>
        <taxon>Streptomycetaceae</taxon>
        <taxon>Streptacidiphilus</taxon>
    </lineage>
</organism>
<comment type="caution">
    <text evidence="7">The sequence shown here is derived from an EMBL/GenBank/DDBJ whole genome shotgun (WGS) entry which is preliminary data.</text>
</comment>
<dbReference type="InterPro" id="IPR013325">
    <property type="entry name" value="RNA_pol_sigma_r2"/>
</dbReference>
<feature type="domain" description="RNA polymerase sigma factor 70 region 4 type 2" evidence="6">
    <location>
        <begin position="115"/>
        <end position="163"/>
    </location>
</feature>
<keyword evidence="2" id="KW-0805">Transcription regulation</keyword>
<dbReference type="PANTHER" id="PTHR43133">
    <property type="entry name" value="RNA POLYMERASE ECF-TYPE SIGMA FACTO"/>
    <property type="match status" value="1"/>
</dbReference>
<gene>
    <name evidence="7" type="ORF">ACEZDJ_40170</name>
</gene>
<proteinExistence type="inferred from homology"/>
<dbReference type="InterPro" id="IPR036388">
    <property type="entry name" value="WH-like_DNA-bd_sf"/>
</dbReference>
<protein>
    <submittedName>
        <fullName evidence="7">RNA polymerase sigma factor</fullName>
    </submittedName>
</protein>
<evidence type="ECO:0000259" key="6">
    <source>
        <dbReference type="Pfam" id="PF08281"/>
    </source>
</evidence>